<comment type="caution">
    <text evidence="1">The sequence shown here is derived from an EMBL/GenBank/DDBJ whole genome shotgun (WGS) entry which is preliminary data.</text>
</comment>
<evidence type="ECO:0008006" key="3">
    <source>
        <dbReference type="Google" id="ProtNLM"/>
    </source>
</evidence>
<protein>
    <recommendedName>
        <fullName evidence="3">TnsA endonuclease N-terminal domain-containing protein</fullName>
    </recommendedName>
</protein>
<accession>A0ABS7T5D7</accession>
<dbReference type="Proteomes" id="UP001430954">
    <property type="component" value="Unassembled WGS sequence"/>
</dbReference>
<evidence type="ECO:0000313" key="1">
    <source>
        <dbReference type="EMBL" id="MBZ4039094.1"/>
    </source>
</evidence>
<reference evidence="1 2" key="1">
    <citation type="submission" date="2021-09" db="EMBL/GenBank/DDBJ databases">
        <title>Lysobacter sp. 13A isolated from the river sediment.</title>
        <authorList>
            <person name="Liu H."/>
            <person name="Li S."/>
            <person name="Mao S."/>
        </authorList>
    </citation>
    <scope>NUCLEOTIDE SEQUENCE [LARGE SCALE GENOMIC DNA]</scope>
    <source>
        <strain evidence="1 2">13A</strain>
    </source>
</reference>
<gene>
    <name evidence="1" type="ORF">K6753_06055</name>
</gene>
<organism evidence="1 2">
    <name type="scientific">Novilysobacter selenitireducens</name>
    <dbReference type="NCBI Taxonomy" id="2872639"/>
    <lineage>
        <taxon>Bacteria</taxon>
        <taxon>Pseudomonadati</taxon>
        <taxon>Pseudomonadota</taxon>
        <taxon>Gammaproteobacteria</taxon>
        <taxon>Lysobacterales</taxon>
        <taxon>Lysobacteraceae</taxon>
        <taxon>Novilysobacter</taxon>
    </lineage>
</organism>
<dbReference type="RefSeq" id="WP_223675335.1">
    <property type="nucleotide sequence ID" value="NZ_JAINZW010000002.1"/>
</dbReference>
<proteinExistence type="predicted"/>
<name>A0ABS7T5D7_9GAMM</name>
<keyword evidence="2" id="KW-1185">Reference proteome</keyword>
<dbReference type="EMBL" id="JAINZW010000002">
    <property type="protein sequence ID" value="MBZ4039094.1"/>
    <property type="molecule type" value="Genomic_DNA"/>
</dbReference>
<evidence type="ECO:0000313" key="2">
    <source>
        <dbReference type="Proteomes" id="UP001430954"/>
    </source>
</evidence>
<sequence>MVEAGPQFNPRKIGGAEFRRSNVFVAWSAKSNRHVHLIGPSQYDAWLLIEFDPDIAWFCERPPIFIDLLPLEGKRRALDFWLKRQSGRQAGVVLYDIRSTRDKALSPDLLKRSIEGSKLTCEVWQAADLQSRATYVRNLKQLQPFVAMEHSSDEEIEVAVVAHLKKVRTASWSELTRLFASRFEGYVNTELARLIHRGLVKADLYEHPLASTTVLRLP</sequence>